<dbReference type="Pfam" id="PF12802">
    <property type="entry name" value="MarR_2"/>
    <property type="match status" value="1"/>
</dbReference>
<proteinExistence type="predicted"/>
<dbReference type="Gene3D" id="1.10.10.10">
    <property type="entry name" value="Winged helix-like DNA-binding domain superfamily/Winged helix DNA-binding domain"/>
    <property type="match status" value="1"/>
</dbReference>
<dbReference type="Proteomes" id="UP001320544">
    <property type="component" value="Chromosome"/>
</dbReference>
<evidence type="ECO:0000313" key="2">
    <source>
        <dbReference type="EMBL" id="BDE97902.1"/>
    </source>
</evidence>
<dbReference type="InterPro" id="IPR036390">
    <property type="entry name" value="WH_DNA-bd_sf"/>
</dbReference>
<dbReference type="SUPFAM" id="SSF46785">
    <property type="entry name" value="Winged helix' DNA-binding domain"/>
    <property type="match status" value="1"/>
</dbReference>
<protein>
    <recommendedName>
        <fullName evidence="1">HTH marR-type domain-containing protein</fullName>
    </recommendedName>
</protein>
<evidence type="ECO:0000259" key="1">
    <source>
        <dbReference type="SMART" id="SM00347"/>
    </source>
</evidence>
<reference evidence="2 3" key="1">
    <citation type="submission" date="2022-01" db="EMBL/GenBank/DDBJ databases">
        <title>Novel bile acid biosynthetic pathways are enriched in the microbiome of centenarians.</title>
        <authorList>
            <person name="Sato Y."/>
            <person name="Atarashi K."/>
            <person name="Plichta R.D."/>
            <person name="Arai Y."/>
            <person name="Sasajima S."/>
            <person name="Kearney M.S."/>
            <person name="Suda W."/>
            <person name="Takeshita K."/>
            <person name="Sasaki T."/>
            <person name="Okamoto S."/>
            <person name="Skelly N.A."/>
            <person name="Okamura Y."/>
            <person name="Vlamakis H."/>
            <person name="Li Y."/>
            <person name="Tanoue T."/>
            <person name="Takei H."/>
            <person name="Nittono H."/>
            <person name="Narushima S."/>
            <person name="Irie J."/>
            <person name="Itoh H."/>
            <person name="Moriya K."/>
            <person name="Sugiura Y."/>
            <person name="Suematsu M."/>
            <person name="Moritoki N."/>
            <person name="Shibata S."/>
            <person name="Littman R.D."/>
            <person name="Fischbach A.M."/>
            <person name="Uwamino Y."/>
            <person name="Inoue T."/>
            <person name="Honda A."/>
            <person name="Hattori M."/>
            <person name="Murai T."/>
            <person name="Xavier J.R."/>
            <person name="Hirose N."/>
            <person name="Honda K."/>
        </authorList>
    </citation>
    <scope>NUCLEOTIDE SEQUENCE [LARGE SCALE GENOMIC DNA]</scope>
    <source>
        <strain evidence="2 3">CE91-St30</strain>
    </source>
</reference>
<sequence>MDELLALKADIDAMLRAKYGHLTGREYLILIAVAARKGHATLTDIARANRCSTQATRAFVERLEEKDYLVVSDPDIGDKRTIDIALTETGEQLIESCPIDLETRKRLVDLPPEALNAVSTAVELFSEWGSVDEPEQRAFCYF</sequence>
<dbReference type="InterPro" id="IPR000835">
    <property type="entry name" value="HTH_MarR-typ"/>
</dbReference>
<organism evidence="2 3">
    <name type="scientific">Raoultibacter timonensis</name>
    <dbReference type="NCBI Taxonomy" id="1907662"/>
    <lineage>
        <taxon>Bacteria</taxon>
        <taxon>Bacillati</taxon>
        <taxon>Actinomycetota</taxon>
        <taxon>Coriobacteriia</taxon>
        <taxon>Eggerthellales</taxon>
        <taxon>Eggerthellaceae</taxon>
        <taxon>Raoultibacter</taxon>
    </lineage>
</organism>
<gene>
    <name evidence="2" type="ORF">CE91St30_32350</name>
</gene>
<feature type="domain" description="HTH marR-type" evidence="1">
    <location>
        <begin position="13"/>
        <end position="115"/>
    </location>
</feature>
<dbReference type="RefSeq" id="WP_244387378.1">
    <property type="nucleotide sequence ID" value="NZ_AP025564.1"/>
</dbReference>
<dbReference type="SMART" id="SM00347">
    <property type="entry name" value="HTH_MARR"/>
    <property type="match status" value="1"/>
</dbReference>
<dbReference type="InterPro" id="IPR036388">
    <property type="entry name" value="WH-like_DNA-bd_sf"/>
</dbReference>
<keyword evidence="3" id="KW-1185">Reference proteome</keyword>
<evidence type="ECO:0000313" key="3">
    <source>
        <dbReference type="Proteomes" id="UP001320544"/>
    </source>
</evidence>
<name>A0ABN6MMK9_9ACTN</name>
<accession>A0ABN6MMK9</accession>
<dbReference type="EMBL" id="AP025564">
    <property type="protein sequence ID" value="BDE97902.1"/>
    <property type="molecule type" value="Genomic_DNA"/>
</dbReference>